<proteinExistence type="predicted"/>
<accession>L0B0A0</accession>
<keyword evidence="3" id="KW-1185">Reference proteome</keyword>
<evidence type="ECO:0000256" key="1">
    <source>
        <dbReference type="SAM" id="MobiDB-lite"/>
    </source>
</evidence>
<dbReference type="RefSeq" id="XP_004830357.1">
    <property type="nucleotide sequence ID" value="XM_004830300.1"/>
</dbReference>
<sequence>MDDRWFDTIVTYRINGKLYRNKDAGRPWTLYSFTRARADDKDEASSDDENSSAAKGADDPGPSGPQGPGQGGERGKYDREGDQERSVVGDADDSAKSDEQAPAQ</sequence>
<evidence type="ECO:0000313" key="2">
    <source>
        <dbReference type="EMBL" id="AFZ80691.1"/>
    </source>
</evidence>
<reference evidence="2 3" key="1">
    <citation type="journal article" date="2012" name="BMC Genomics">
        <title>Comparative genomic analysis and phylogenetic position of Theileria equi.</title>
        <authorList>
            <person name="Kappmeyer L.S."/>
            <person name="Thiagarajan M."/>
            <person name="Herndon D.R."/>
            <person name="Ramsay J.D."/>
            <person name="Caler E."/>
            <person name="Djikeng A."/>
            <person name="Gillespie J.J."/>
            <person name="Lau A.O."/>
            <person name="Roalson E.H."/>
            <person name="Silva J.C."/>
            <person name="Silva M.G."/>
            <person name="Suarez C.E."/>
            <person name="Ueti M.W."/>
            <person name="Nene V.M."/>
            <person name="Mealey R.H."/>
            <person name="Knowles D.P."/>
            <person name="Brayton K.A."/>
        </authorList>
    </citation>
    <scope>NUCLEOTIDE SEQUENCE [LARGE SCALE GENOMIC DNA]</scope>
    <source>
        <strain evidence="2 3">WA</strain>
    </source>
</reference>
<dbReference type="EMBL" id="CP001670">
    <property type="protein sequence ID" value="AFZ80691.1"/>
    <property type="molecule type" value="Genomic_DNA"/>
</dbReference>
<evidence type="ECO:0000313" key="3">
    <source>
        <dbReference type="Proteomes" id="UP000031512"/>
    </source>
</evidence>
<dbReference type="GeneID" id="15804714"/>
<gene>
    <name evidence="2" type="ORF">BEWA_000960</name>
</gene>
<dbReference type="AlphaFoldDB" id="L0B0A0"/>
<dbReference type="KEGG" id="beq:BEWA_000960"/>
<feature type="region of interest" description="Disordered" evidence="1">
    <location>
        <begin position="36"/>
        <end position="104"/>
    </location>
</feature>
<protein>
    <submittedName>
        <fullName evidence="2">Uncharacterized protein</fullName>
    </submittedName>
</protein>
<dbReference type="VEuPathDB" id="PiroplasmaDB:BEWA_000960"/>
<organism evidence="2 3">
    <name type="scientific">Theileria equi strain WA</name>
    <dbReference type="NCBI Taxonomy" id="1537102"/>
    <lineage>
        <taxon>Eukaryota</taxon>
        <taxon>Sar</taxon>
        <taxon>Alveolata</taxon>
        <taxon>Apicomplexa</taxon>
        <taxon>Aconoidasida</taxon>
        <taxon>Piroplasmida</taxon>
        <taxon>Theileriidae</taxon>
        <taxon>Theileria</taxon>
    </lineage>
</organism>
<feature type="compositionally biased region" description="Basic and acidic residues" evidence="1">
    <location>
        <begin position="73"/>
        <end position="104"/>
    </location>
</feature>
<dbReference type="Proteomes" id="UP000031512">
    <property type="component" value="Chromosome 3"/>
</dbReference>
<name>L0B0A0_THEEQ</name>